<dbReference type="InterPro" id="IPR050319">
    <property type="entry name" value="ABC_transp_ATP-bind"/>
</dbReference>
<evidence type="ECO:0000259" key="4">
    <source>
        <dbReference type="PROSITE" id="PS50893"/>
    </source>
</evidence>
<dbReference type="AlphaFoldDB" id="A0A1M5WJF1"/>
<dbReference type="Proteomes" id="UP000183995">
    <property type="component" value="Unassembled WGS sequence"/>
</dbReference>
<name>A0A1M5WJF1_9FIRM</name>
<dbReference type="GO" id="GO:0005524">
    <property type="term" value="F:ATP binding"/>
    <property type="evidence" value="ECO:0007669"/>
    <property type="project" value="UniProtKB-KW"/>
</dbReference>
<dbReference type="InterPro" id="IPR013563">
    <property type="entry name" value="Oligopep_ABC_C"/>
</dbReference>
<evidence type="ECO:0000256" key="1">
    <source>
        <dbReference type="ARBA" id="ARBA00022448"/>
    </source>
</evidence>
<dbReference type="EMBL" id="FQXV01000003">
    <property type="protein sequence ID" value="SHH87547.1"/>
    <property type="molecule type" value="Genomic_DNA"/>
</dbReference>
<dbReference type="GO" id="GO:0016887">
    <property type="term" value="F:ATP hydrolysis activity"/>
    <property type="evidence" value="ECO:0007669"/>
    <property type="project" value="InterPro"/>
</dbReference>
<dbReference type="InterPro" id="IPR017871">
    <property type="entry name" value="ABC_transporter-like_CS"/>
</dbReference>
<dbReference type="SUPFAM" id="SSF52540">
    <property type="entry name" value="P-loop containing nucleoside triphosphate hydrolases"/>
    <property type="match status" value="1"/>
</dbReference>
<dbReference type="STRING" id="1123282.SAMN02745823_01308"/>
<dbReference type="GO" id="GO:0015833">
    <property type="term" value="P:peptide transport"/>
    <property type="evidence" value="ECO:0007669"/>
    <property type="project" value="InterPro"/>
</dbReference>
<dbReference type="Gene3D" id="3.40.50.300">
    <property type="entry name" value="P-loop containing nucleotide triphosphate hydrolases"/>
    <property type="match status" value="1"/>
</dbReference>
<evidence type="ECO:0000313" key="5">
    <source>
        <dbReference type="EMBL" id="SHH87547.1"/>
    </source>
</evidence>
<accession>A0A1M5WJF1</accession>
<protein>
    <submittedName>
        <fullName evidence="5">Peptide/nickel transport system ATP-binding protein</fullName>
    </submittedName>
</protein>
<dbReference type="OrthoDB" id="9802772at2"/>
<dbReference type="PANTHER" id="PTHR43776:SF8">
    <property type="entry name" value="ABC TRANSPORTER, ATP-BINDING PROTEIN"/>
    <property type="match status" value="1"/>
</dbReference>
<dbReference type="Pfam" id="PF00005">
    <property type="entry name" value="ABC_tran"/>
    <property type="match status" value="1"/>
</dbReference>
<dbReference type="Pfam" id="PF08352">
    <property type="entry name" value="oligo_HPY"/>
    <property type="match status" value="1"/>
</dbReference>
<feature type="domain" description="ABC transporter" evidence="4">
    <location>
        <begin position="4"/>
        <end position="247"/>
    </location>
</feature>
<dbReference type="SMART" id="SM00382">
    <property type="entry name" value="AAA"/>
    <property type="match status" value="1"/>
</dbReference>
<dbReference type="PANTHER" id="PTHR43776">
    <property type="entry name" value="TRANSPORT ATP-BINDING PROTEIN"/>
    <property type="match status" value="1"/>
</dbReference>
<keyword evidence="6" id="KW-1185">Reference proteome</keyword>
<keyword evidence="2" id="KW-0547">Nucleotide-binding</keyword>
<dbReference type="NCBIfam" id="TIGR01727">
    <property type="entry name" value="oligo_HPY"/>
    <property type="match status" value="1"/>
</dbReference>
<sequence length="314" mass="34846">MNIIEVNGLCKAYGNARPRNYAVFDVSLGIRKGEILGLVGESGCGKSTLGKLLLKLEKPTKGRITFEGTDITDYSFNEMRKIRNNMQIIFQGSSNAFNPFYTVRQIIGEPLNNYCRITNDDMDTKITAMLEKVGLGGEYLGRYSSELSGGQRQRVGIARALVLNPKFVVCDEAISSVDYALKKQILQILYDLKKQNSFTYLFISHDIEAVKAVCDRVVVMYLGNIMEILPHADSKALHPYTKALLAAALTADPAVKSKKKILFKEEGNLEIPGKGCVFQSRCLYAQKQCMSESPGLAEIQDGHYAACHLLQPEL</sequence>
<proteinExistence type="predicted"/>
<dbReference type="PROSITE" id="PS00211">
    <property type="entry name" value="ABC_TRANSPORTER_1"/>
    <property type="match status" value="1"/>
</dbReference>
<dbReference type="InterPro" id="IPR003593">
    <property type="entry name" value="AAA+_ATPase"/>
</dbReference>
<dbReference type="InterPro" id="IPR003439">
    <property type="entry name" value="ABC_transporter-like_ATP-bd"/>
</dbReference>
<dbReference type="GO" id="GO:0055085">
    <property type="term" value="P:transmembrane transport"/>
    <property type="evidence" value="ECO:0007669"/>
    <property type="project" value="UniProtKB-ARBA"/>
</dbReference>
<dbReference type="InterPro" id="IPR027417">
    <property type="entry name" value="P-loop_NTPase"/>
</dbReference>
<evidence type="ECO:0000313" key="6">
    <source>
        <dbReference type="Proteomes" id="UP000183995"/>
    </source>
</evidence>
<keyword evidence="3 5" id="KW-0067">ATP-binding</keyword>
<evidence type="ECO:0000256" key="2">
    <source>
        <dbReference type="ARBA" id="ARBA00022741"/>
    </source>
</evidence>
<reference evidence="5 6" key="1">
    <citation type="submission" date="2016-11" db="EMBL/GenBank/DDBJ databases">
        <authorList>
            <person name="Jaros S."/>
            <person name="Januszkiewicz K."/>
            <person name="Wedrychowicz H."/>
        </authorList>
    </citation>
    <scope>NUCLEOTIDE SEQUENCE [LARGE SCALE GENOMIC DNA]</scope>
    <source>
        <strain evidence="5 6">DSM 10068</strain>
    </source>
</reference>
<keyword evidence="1" id="KW-0813">Transport</keyword>
<dbReference type="CDD" id="cd03257">
    <property type="entry name" value="ABC_NikE_OppD_transporters"/>
    <property type="match status" value="1"/>
</dbReference>
<dbReference type="PROSITE" id="PS50893">
    <property type="entry name" value="ABC_TRANSPORTER_2"/>
    <property type="match status" value="1"/>
</dbReference>
<gene>
    <name evidence="5" type="ORF">SAMN02745823_01308</name>
</gene>
<organism evidence="5 6">
    <name type="scientific">Sporobacter termitidis DSM 10068</name>
    <dbReference type="NCBI Taxonomy" id="1123282"/>
    <lineage>
        <taxon>Bacteria</taxon>
        <taxon>Bacillati</taxon>
        <taxon>Bacillota</taxon>
        <taxon>Clostridia</taxon>
        <taxon>Eubacteriales</taxon>
        <taxon>Oscillospiraceae</taxon>
        <taxon>Sporobacter</taxon>
    </lineage>
</organism>
<dbReference type="RefSeq" id="WP_084726311.1">
    <property type="nucleotide sequence ID" value="NZ_FQXV01000003.1"/>
</dbReference>
<evidence type="ECO:0000256" key="3">
    <source>
        <dbReference type="ARBA" id="ARBA00022840"/>
    </source>
</evidence>